<dbReference type="PANTHER" id="PTHR47466">
    <property type="match status" value="1"/>
</dbReference>
<dbReference type="Pfam" id="PF05572">
    <property type="entry name" value="Peptidase_M43"/>
    <property type="match status" value="1"/>
</dbReference>
<evidence type="ECO:0000256" key="9">
    <source>
        <dbReference type="SAM" id="MobiDB-lite"/>
    </source>
</evidence>
<evidence type="ECO:0000256" key="8">
    <source>
        <dbReference type="ARBA" id="ARBA00023157"/>
    </source>
</evidence>
<dbReference type="InterPro" id="IPR024079">
    <property type="entry name" value="MetalloPept_cat_dom_sf"/>
</dbReference>
<evidence type="ECO:0000256" key="5">
    <source>
        <dbReference type="ARBA" id="ARBA00022801"/>
    </source>
</evidence>
<keyword evidence="8" id="KW-1015">Disulfide bond</keyword>
<evidence type="ECO:0000259" key="11">
    <source>
        <dbReference type="Pfam" id="PF05572"/>
    </source>
</evidence>
<sequence>MQINLLILAFMAVTFFRSAYSLLEPRHFSCGNRFMTTYSKDRGGTDDEPRNYSPNFSKRQTYQSPEGVYEHQCPWAFLVPVYAHLFGDYLEELQIRNAMAHLRNTFVNEGIPIVFVYMGAIKRDDEDMAEHLDHLGMVEKTRVGGFQTLNVYFVKTLRASHWKRNSDMRLHAMATMPHDAYRHPLSEELMKEDMIVLDYRVITGELMPKVGLNAIVHEVGHWLGLYHQYHGGCHPDRIGGGDYILDTPASAWPLYDCPSHAVITCPPPMDMPVDAFNFMDSTLDDCKVHFTPGQIEKMVRTFCAYRFGTEFEANPPIWDIPEDWSDFPNRFATDVYAQVHYAGMR</sequence>
<evidence type="ECO:0000256" key="1">
    <source>
        <dbReference type="ARBA" id="ARBA00008721"/>
    </source>
</evidence>
<evidence type="ECO:0000313" key="13">
    <source>
        <dbReference type="Proteomes" id="UP001492380"/>
    </source>
</evidence>
<proteinExistence type="inferred from homology"/>
<dbReference type="PANTHER" id="PTHR47466:SF1">
    <property type="entry name" value="METALLOPROTEASE MEP1 (AFU_ORTHOLOGUE AFUA_1G07730)-RELATED"/>
    <property type="match status" value="1"/>
</dbReference>
<dbReference type="EMBL" id="JBBWRZ010000014">
    <property type="protein sequence ID" value="KAK8223263.1"/>
    <property type="molecule type" value="Genomic_DNA"/>
</dbReference>
<feature type="compositionally biased region" description="Basic and acidic residues" evidence="9">
    <location>
        <begin position="39"/>
        <end position="50"/>
    </location>
</feature>
<organism evidence="12 13">
    <name type="scientific">Phyllosticta capitalensis</name>
    <dbReference type="NCBI Taxonomy" id="121624"/>
    <lineage>
        <taxon>Eukaryota</taxon>
        <taxon>Fungi</taxon>
        <taxon>Dikarya</taxon>
        <taxon>Ascomycota</taxon>
        <taxon>Pezizomycotina</taxon>
        <taxon>Dothideomycetes</taxon>
        <taxon>Dothideomycetes incertae sedis</taxon>
        <taxon>Botryosphaeriales</taxon>
        <taxon>Phyllostictaceae</taxon>
        <taxon>Phyllosticta</taxon>
    </lineage>
</organism>
<protein>
    <recommendedName>
        <fullName evidence="11">Peptidase M43 pregnancy-associated plasma-A domain-containing protein</fullName>
    </recommendedName>
</protein>
<name>A0ABR1Y9C7_9PEZI</name>
<dbReference type="InterPro" id="IPR008754">
    <property type="entry name" value="Peptidase_M43"/>
</dbReference>
<gene>
    <name evidence="12" type="ORF">HDK90DRAFT_538005</name>
</gene>
<feature type="region of interest" description="Disordered" evidence="9">
    <location>
        <begin position="39"/>
        <end position="58"/>
    </location>
</feature>
<evidence type="ECO:0000256" key="3">
    <source>
        <dbReference type="ARBA" id="ARBA00022723"/>
    </source>
</evidence>
<evidence type="ECO:0000256" key="7">
    <source>
        <dbReference type="ARBA" id="ARBA00023049"/>
    </source>
</evidence>
<keyword evidence="2" id="KW-0645">Protease</keyword>
<evidence type="ECO:0000256" key="6">
    <source>
        <dbReference type="ARBA" id="ARBA00022833"/>
    </source>
</evidence>
<comment type="similarity">
    <text evidence="1">Belongs to the peptidase M43B family.</text>
</comment>
<evidence type="ECO:0000256" key="2">
    <source>
        <dbReference type="ARBA" id="ARBA00022670"/>
    </source>
</evidence>
<accession>A0ABR1Y9C7</accession>
<keyword evidence="6" id="KW-0862">Zinc</keyword>
<dbReference type="SUPFAM" id="SSF55486">
    <property type="entry name" value="Metalloproteases ('zincins'), catalytic domain"/>
    <property type="match status" value="1"/>
</dbReference>
<reference evidence="12 13" key="1">
    <citation type="submission" date="2024-04" db="EMBL/GenBank/DDBJ databases">
        <title>Phyllosticta paracitricarpa is synonymous to the EU quarantine fungus P. citricarpa based on phylogenomic analyses.</title>
        <authorList>
            <consortium name="Lawrence Berkeley National Laboratory"/>
            <person name="Van Ingen-Buijs V.A."/>
            <person name="Van Westerhoven A.C."/>
            <person name="Haridas S."/>
            <person name="Skiadas P."/>
            <person name="Martin F."/>
            <person name="Groenewald J.Z."/>
            <person name="Crous P.W."/>
            <person name="Seidl M.F."/>
        </authorList>
    </citation>
    <scope>NUCLEOTIDE SEQUENCE [LARGE SCALE GENOMIC DNA]</scope>
    <source>
        <strain evidence="12 13">CBS 123374</strain>
    </source>
</reference>
<feature type="chain" id="PRO_5045083224" description="Peptidase M43 pregnancy-associated plasma-A domain-containing protein" evidence="10">
    <location>
        <begin position="22"/>
        <end position="345"/>
    </location>
</feature>
<dbReference type="Proteomes" id="UP001492380">
    <property type="component" value="Unassembled WGS sequence"/>
</dbReference>
<comment type="caution">
    <text evidence="12">The sequence shown here is derived from an EMBL/GenBank/DDBJ whole genome shotgun (WGS) entry which is preliminary data.</text>
</comment>
<evidence type="ECO:0000256" key="4">
    <source>
        <dbReference type="ARBA" id="ARBA00022729"/>
    </source>
</evidence>
<dbReference type="Gene3D" id="3.40.390.10">
    <property type="entry name" value="Collagenase (Catalytic Domain)"/>
    <property type="match status" value="1"/>
</dbReference>
<keyword evidence="4 10" id="KW-0732">Signal</keyword>
<evidence type="ECO:0000313" key="12">
    <source>
        <dbReference type="EMBL" id="KAK8223263.1"/>
    </source>
</evidence>
<feature type="domain" description="Peptidase M43 pregnancy-associated plasma-A" evidence="11">
    <location>
        <begin position="214"/>
        <end position="300"/>
    </location>
</feature>
<keyword evidence="5" id="KW-0378">Hydrolase</keyword>
<feature type="signal peptide" evidence="10">
    <location>
        <begin position="1"/>
        <end position="21"/>
    </location>
</feature>
<evidence type="ECO:0000256" key="10">
    <source>
        <dbReference type="SAM" id="SignalP"/>
    </source>
</evidence>
<keyword evidence="3" id="KW-0479">Metal-binding</keyword>
<keyword evidence="7" id="KW-0482">Metalloprotease</keyword>
<keyword evidence="13" id="KW-1185">Reference proteome</keyword>